<organism evidence="2 3">
    <name type="scientific">Alteriqipengyuania halimionae</name>
    <dbReference type="NCBI Taxonomy" id="1926630"/>
    <lineage>
        <taxon>Bacteria</taxon>
        <taxon>Pseudomonadati</taxon>
        <taxon>Pseudomonadota</taxon>
        <taxon>Alphaproteobacteria</taxon>
        <taxon>Sphingomonadales</taxon>
        <taxon>Erythrobacteraceae</taxon>
        <taxon>Alteriqipengyuania</taxon>
    </lineage>
</organism>
<dbReference type="AlphaFoldDB" id="A0A6I4U2B9"/>
<dbReference type="Proteomes" id="UP000429229">
    <property type="component" value="Unassembled WGS sequence"/>
</dbReference>
<dbReference type="EMBL" id="WTYR01000001">
    <property type="protein sequence ID" value="MXP10219.1"/>
    <property type="molecule type" value="Genomic_DNA"/>
</dbReference>
<gene>
    <name evidence="2" type="ORF">GRI68_08500</name>
</gene>
<evidence type="ECO:0000313" key="2">
    <source>
        <dbReference type="EMBL" id="MXP10219.1"/>
    </source>
</evidence>
<dbReference type="SUPFAM" id="SSF159594">
    <property type="entry name" value="XCC0632-like"/>
    <property type="match status" value="1"/>
</dbReference>
<name>A0A6I4U2B9_9SPHN</name>
<protein>
    <submittedName>
        <fullName evidence="2">ABC transporter</fullName>
    </submittedName>
</protein>
<dbReference type="InterPro" id="IPR005586">
    <property type="entry name" value="ABC_trans_aux"/>
</dbReference>
<reference evidence="2 3" key="1">
    <citation type="submission" date="2019-12" db="EMBL/GenBank/DDBJ databases">
        <title>Genomic-based taxomic classification of the family Erythrobacteraceae.</title>
        <authorList>
            <person name="Xu L."/>
        </authorList>
    </citation>
    <scope>NUCLEOTIDE SEQUENCE [LARGE SCALE GENOMIC DNA]</scope>
    <source>
        <strain evidence="2 3">LMG 29519</strain>
    </source>
</reference>
<sequence length="191" mass="20122">MAAGACAMLLGLAGCISFGDDPPPTLFSLTADNPAPAEAFEGTVENAILVNEPSTSAELAVLRVPVQIDASNVAYVKDAAWVERPSRQFRALLAETLRSRSDRLVFEDDAPTSTGSWTLSGRLNRMGYDAQAQAVIVQYDAISRNGDGPARARRFEARVDGVAPEAESIGPALNQAANDVAGQVTSWMIGG</sequence>
<comment type="caution">
    <text evidence="2">The sequence shown here is derived from an EMBL/GenBank/DDBJ whole genome shotgun (WGS) entry which is preliminary data.</text>
</comment>
<keyword evidence="3" id="KW-1185">Reference proteome</keyword>
<dbReference type="Pfam" id="PF03886">
    <property type="entry name" value="ABC_trans_aux"/>
    <property type="match status" value="1"/>
</dbReference>
<dbReference type="OrthoDB" id="7391077at2"/>
<evidence type="ECO:0000313" key="3">
    <source>
        <dbReference type="Proteomes" id="UP000429229"/>
    </source>
</evidence>
<dbReference type="Gene3D" id="3.40.50.10610">
    <property type="entry name" value="ABC-type transport auxiliary lipoprotein component"/>
    <property type="match status" value="1"/>
</dbReference>
<feature type="domain" description="ABC-type transport auxiliary lipoprotein component" evidence="1">
    <location>
        <begin position="29"/>
        <end position="184"/>
    </location>
</feature>
<evidence type="ECO:0000259" key="1">
    <source>
        <dbReference type="Pfam" id="PF03886"/>
    </source>
</evidence>
<proteinExistence type="predicted"/>
<accession>A0A6I4U2B9</accession>